<comment type="caution">
    <text evidence="3">The sequence shown here is derived from an EMBL/GenBank/DDBJ whole genome shotgun (WGS) entry which is preliminary data.</text>
</comment>
<feature type="coiled-coil region" evidence="1">
    <location>
        <begin position="207"/>
        <end position="238"/>
    </location>
</feature>
<dbReference type="Gene3D" id="1.20.58.2220">
    <property type="entry name" value="Formin, FH2 domain"/>
    <property type="match status" value="1"/>
</dbReference>
<dbReference type="InParanoid" id="A0A1Z5JIK7"/>
<keyword evidence="4" id="KW-1185">Reference proteome</keyword>
<evidence type="ECO:0000256" key="1">
    <source>
        <dbReference type="SAM" id="Coils"/>
    </source>
</evidence>
<reference evidence="3 4" key="1">
    <citation type="journal article" date="2015" name="Plant Cell">
        <title>Oil accumulation by the oleaginous diatom Fistulifera solaris as revealed by the genome and transcriptome.</title>
        <authorList>
            <person name="Tanaka T."/>
            <person name="Maeda Y."/>
            <person name="Veluchamy A."/>
            <person name="Tanaka M."/>
            <person name="Abida H."/>
            <person name="Marechal E."/>
            <person name="Bowler C."/>
            <person name="Muto M."/>
            <person name="Sunaga Y."/>
            <person name="Tanaka M."/>
            <person name="Yoshino T."/>
            <person name="Taniguchi T."/>
            <person name="Fukuda Y."/>
            <person name="Nemoto M."/>
            <person name="Matsumoto M."/>
            <person name="Wong P.S."/>
            <person name="Aburatani S."/>
            <person name="Fujibuchi W."/>
        </authorList>
    </citation>
    <scope>NUCLEOTIDE SEQUENCE [LARGE SCALE GENOMIC DNA]</scope>
    <source>
        <strain evidence="3 4">JPCC DA0580</strain>
    </source>
</reference>
<dbReference type="PANTHER" id="PTHR45733:SF34">
    <property type="entry name" value="FH2 DOMAIN-CONTAINING PROTEIN"/>
    <property type="match status" value="1"/>
</dbReference>
<sequence>MNGGIILKRLRIEYKVLAEMVESMEIGALDATSIKALKEYLPTADERNQLQSYLQAAGESKEKREKLYGDLSDCEKYMICMMDVAKAEDHFDCMLFRVQFRSRFDELTECLRTVDKACDEVRFSEKFRQIMAIILTVVNQINTGGEGKGQAMGFNLETLLKLNEAKAFDKKTSVLQYLIKVVKRNDESLIEFHEDLPHTNDSANIILDSLCSDIKALKEELEKLFKTSQEQADELLDLGIASKLSLSELKEQKTNVRTLSGVSQFNQVDHLTGRTPMERFCLHAKASIDEANQLTSQVQVKFRSLLQYFGEDEKMASNEFFGTLKRFIADFKNANQIVQKKENMRLREMKRQESMIQTDRRIGLEKQSKQAFHATEVTKSSPMSSASAISAFFAAKKEADSRLFVSDSATGGVSFVDTTPIDYSSSASGEAQLSAGTDVDQGIDGEADKRVVCEPGKLSPHAAVVVSASSTSRKQGSFSEGDQTDTVSTIGASAASTPSVDCCDSSPAVICVDEEKEKGLFELSNACEVGKGGGGEGDSKIPSVASAISEFFAAKKLERHSSNTKV</sequence>
<dbReference type="Proteomes" id="UP000198406">
    <property type="component" value="Unassembled WGS sequence"/>
</dbReference>
<keyword evidence="1" id="KW-0175">Coiled coil</keyword>
<dbReference type="PANTHER" id="PTHR45733">
    <property type="entry name" value="FORMIN-J"/>
    <property type="match status" value="1"/>
</dbReference>
<accession>A0A1Z5JIK7</accession>
<proteinExistence type="predicted"/>
<dbReference type="EMBL" id="BDSP01000074">
    <property type="protein sequence ID" value="GAX13847.1"/>
    <property type="molecule type" value="Genomic_DNA"/>
</dbReference>
<dbReference type="AlphaFoldDB" id="A0A1Z5JIK7"/>
<dbReference type="SUPFAM" id="SSF101447">
    <property type="entry name" value="Formin homology 2 domain (FH2 domain)"/>
    <property type="match status" value="1"/>
</dbReference>
<dbReference type="InterPro" id="IPR015425">
    <property type="entry name" value="FH2_Formin"/>
</dbReference>
<evidence type="ECO:0000313" key="4">
    <source>
        <dbReference type="Proteomes" id="UP000198406"/>
    </source>
</evidence>
<dbReference type="OrthoDB" id="1668162at2759"/>
<dbReference type="SMART" id="SM00498">
    <property type="entry name" value="FH2"/>
    <property type="match status" value="1"/>
</dbReference>
<name>A0A1Z5JIK7_FISSO</name>
<evidence type="ECO:0000313" key="3">
    <source>
        <dbReference type="EMBL" id="GAX13847.1"/>
    </source>
</evidence>
<organism evidence="3 4">
    <name type="scientific">Fistulifera solaris</name>
    <name type="common">Oleaginous diatom</name>
    <dbReference type="NCBI Taxonomy" id="1519565"/>
    <lineage>
        <taxon>Eukaryota</taxon>
        <taxon>Sar</taxon>
        <taxon>Stramenopiles</taxon>
        <taxon>Ochrophyta</taxon>
        <taxon>Bacillariophyta</taxon>
        <taxon>Bacillariophyceae</taxon>
        <taxon>Bacillariophycidae</taxon>
        <taxon>Naviculales</taxon>
        <taxon>Naviculaceae</taxon>
        <taxon>Fistulifera</taxon>
    </lineage>
</organism>
<feature type="domain" description="FH2" evidence="2">
    <location>
        <begin position="1"/>
        <end position="357"/>
    </location>
</feature>
<dbReference type="InterPro" id="IPR051144">
    <property type="entry name" value="Formin_homology_domain"/>
</dbReference>
<gene>
    <name evidence="3" type="ORF">FisN_5Lh257</name>
</gene>
<dbReference type="InterPro" id="IPR042201">
    <property type="entry name" value="FH2_Formin_sf"/>
</dbReference>
<dbReference type="PROSITE" id="PS51444">
    <property type="entry name" value="FH2"/>
    <property type="match status" value="1"/>
</dbReference>
<protein>
    <recommendedName>
        <fullName evidence="2">FH2 domain-containing protein</fullName>
    </recommendedName>
</protein>
<dbReference type="Pfam" id="PF02181">
    <property type="entry name" value="FH2"/>
    <property type="match status" value="1"/>
</dbReference>
<evidence type="ECO:0000259" key="2">
    <source>
        <dbReference type="PROSITE" id="PS51444"/>
    </source>
</evidence>